<dbReference type="PROSITE" id="PS50830">
    <property type="entry name" value="TNASE_3"/>
    <property type="match status" value="1"/>
</dbReference>
<proteinExistence type="predicted"/>
<keyword evidence="7" id="KW-1185">Reference proteome</keyword>
<dbReference type="EMBL" id="FQZT01000004">
    <property type="protein sequence ID" value="SHJ11997.1"/>
    <property type="molecule type" value="Genomic_DNA"/>
</dbReference>
<dbReference type="OrthoDB" id="4376109at2"/>
<feature type="chain" id="PRO_5013382398" evidence="4">
    <location>
        <begin position="21"/>
        <end position="163"/>
    </location>
</feature>
<dbReference type="RefSeq" id="WP_072907659.1">
    <property type="nucleotide sequence ID" value="NZ_FQZT01000004.1"/>
</dbReference>
<gene>
    <name evidence="6" type="ORF">SAMN02745165_01627</name>
</gene>
<protein>
    <submittedName>
        <fullName evidence="6">Micrococcal nuclease</fullName>
    </submittedName>
</protein>
<dbReference type="InterPro" id="IPR035437">
    <property type="entry name" value="SNase_OB-fold_sf"/>
</dbReference>
<accession>A0A1M6GPU0</accession>
<organism evidence="6 7">
    <name type="scientific">Malonomonas rubra DSM 5091</name>
    <dbReference type="NCBI Taxonomy" id="1122189"/>
    <lineage>
        <taxon>Bacteria</taxon>
        <taxon>Pseudomonadati</taxon>
        <taxon>Thermodesulfobacteriota</taxon>
        <taxon>Desulfuromonadia</taxon>
        <taxon>Desulfuromonadales</taxon>
        <taxon>Geopsychrobacteraceae</taxon>
        <taxon>Malonomonas</taxon>
    </lineage>
</organism>
<dbReference type="STRING" id="1122189.SAMN02745165_01627"/>
<reference evidence="6 7" key="1">
    <citation type="submission" date="2016-11" db="EMBL/GenBank/DDBJ databases">
        <authorList>
            <person name="Jaros S."/>
            <person name="Januszkiewicz K."/>
            <person name="Wedrychowicz H."/>
        </authorList>
    </citation>
    <scope>NUCLEOTIDE SEQUENCE [LARGE SCALE GENOMIC DNA]</scope>
    <source>
        <strain evidence="6 7">DSM 5091</strain>
    </source>
</reference>
<keyword evidence="2" id="KW-0255">Endonuclease</keyword>
<keyword evidence="4" id="KW-0732">Signal</keyword>
<dbReference type="InterPro" id="IPR016071">
    <property type="entry name" value="Staphylococal_nuclease_OB-fold"/>
</dbReference>
<keyword evidence="3" id="KW-0378">Hydrolase</keyword>
<evidence type="ECO:0000256" key="1">
    <source>
        <dbReference type="ARBA" id="ARBA00022722"/>
    </source>
</evidence>
<evidence type="ECO:0000259" key="5">
    <source>
        <dbReference type="PROSITE" id="PS50830"/>
    </source>
</evidence>
<dbReference type="PANTHER" id="PTHR12302:SF3">
    <property type="entry name" value="SERINE_THREONINE-PROTEIN KINASE 31"/>
    <property type="match status" value="1"/>
</dbReference>
<evidence type="ECO:0000313" key="6">
    <source>
        <dbReference type="EMBL" id="SHJ11997.1"/>
    </source>
</evidence>
<evidence type="ECO:0000256" key="3">
    <source>
        <dbReference type="ARBA" id="ARBA00022801"/>
    </source>
</evidence>
<dbReference type="Pfam" id="PF00565">
    <property type="entry name" value="SNase"/>
    <property type="match status" value="1"/>
</dbReference>
<dbReference type="Proteomes" id="UP000184171">
    <property type="component" value="Unassembled WGS sequence"/>
</dbReference>
<evidence type="ECO:0000313" key="7">
    <source>
        <dbReference type="Proteomes" id="UP000184171"/>
    </source>
</evidence>
<dbReference type="Gene3D" id="2.40.50.90">
    <property type="match status" value="1"/>
</dbReference>
<dbReference type="SUPFAM" id="SSF50199">
    <property type="entry name" value="Staphylococcal nuclease"/>
    <property type="match status" value="1"/>
</dbReference>
<dbReference type="PANTHER" id="PTHR12302">
    <property type="entry name" value="EBNA2 BINDING PROTEIN P100"/>
    <property type="match status" value="1"/>
</dbReference>
<feature type="signal peptide" evidence="4">
    <location>
        <begin position="1"/>
        <end position="20"/>
    </location>
</feature>
<dbReference type="GO" id="GO:0016787">
    <property type="term" value="F:hydrolase activity"/>
    <property type="evidence" value="ECO:0007669"/>
    <property type="project" value="UniProtKB-KW"/>
</dbReference>
<dbReference type="SMART" id="SM00318">
    <property type="entry name" value="SNc"/>
    <property type="match status" value="1"/>
</dbReference>
<dbReference type="AlphaFoldDB" id="A0A1M6GPU0"/>
<dbReference type="GO" id="GO:0004519">
    <property type="term" value="F:endonuclease activity"/>
    <property type="evidence" value="ECO:0007669"/>
    <property type="project" value="UniProtKB-KW"/>
</dbReference>
<keyword evidence="1" id="KW-0540">Nuclease</keyword>
<feature type="domain" description="TNase-like" evidence="5">
    <location>
        <begin position="21"/>
        <end position="162"/>
    </location>
</feature>
<name>A0A1M6GPU0_MALRU</name>
<sequence length="163" mass="18767">MIRLCLILISCLLLALPVFADEASGVVSWIYDGDSLKVDKIGKVRLLGIDTPESKASGRDHYYTSRYNLAPGMLRQIAYQAKKFNIDQVKGKRVTLVFEQQKQDKYQRKLAYLYLPDGRMLNLLLLQKGLASTFRKYRFGEKEKFLAAEQSAREKKLGLWQNE</sequence>
<evidence type="ECO:0000256" key="4">
    <source>
        <dbReference type="SAM" id="SignalP"/>
    </source>
</evidence>
<evidence type="ECO:0000256" key="2">
    <source>
        <dbReference type="ARBA" id="ARBA00022759"/>
    </source>
</evidence>